<reference evidence="1 3" key="1">
    <citation type="journal article" date="2011" name="Nature">
        <title>The Medicago genome provides insight into the evolution of rhizobial symbioses.</title>
        <authorList>
            <person name="Young N.D."/>
            <person name="Debelle F."/>
            <person name="Oldroyd G.E."/>
            <person name="Geurts R."/>
            <person name="Cannon S.B."/>
            <person name="Udvardi M.K."/>
            <person name="Benedito V.A."/>
            <person name="Mayer K.F."/>
            <person name="Gouzy J."/>
            <person name="Schoof H."/>
            <person name="Van de Peer Y."/>
            <person name="Proost S."/>
            <person name="Cook D.R."/>
            <person name="Meyers B.C."/>
            <person name="Spannagl M."/>
            <person name="Cheung F."/>
            <person name="De Mita S."/>
            <person name="Krishnakumar V."/>
            <person name="Gundlach H."/>
            <person name="Zhou S."/>
            <person name="Mudge J."/>
            <person name="Bharti A.K."/>
            <person name="Murray J.D."/>
            <person name="Naoumkina M.A."/>
            <person name="Rosen B."/>
            <person name="Silverstein K.A."/>
            <person name="Tang H."/>
            <person name="Rombauts S."/>
            <person name="Zhao P.X."/>
            <person name="Zhou P."/>
            <person name="Barbe V."/>
            <person name="Bardou P."/>
            <person name="Bechner M."/>
            <person name="Bellec A."/>
            <person name="Berger A."/>
            <person name="Berges H."/>
            <person name="Bidwell S."/>
            <person name="Bisseling T."/>
            <person name="Choisne N."/>
            <person name="Couloux A."/>
            <person name="Denny R."/>
            <person name="Deshpande S."/>
            <person name="Dai X."/>
            <person name="Doyle J.J."/>
            <person name="Dudez A.M."/>
            <person name="Farmer A.D."/>
            <person name="Fouteau S."/>
            <person name="Franken C."/>
            <person name="Gibelin C."/>
            <person name="Gish J."/>
            <person name="Goldstein S."/>
            <person name="Gonzalez A.J."/>
            <person name="Green P.J."/>
            <person name="Hallab A."/>
            <person name="Hartog M."/>
            <person name="Hua A."/>
            <person name="Humphray S.J."/>
            <person name="Jeong D.H."/>
            <person name="Jing Y."/>
            <person name="Jocker A."/>
            <person name="Kenton S.M."/>
            <person name="Kim D.J."/>
            <person name="Klee K."/>
            <person name="Lai H."/>
            <person name="Lang C."/>
            <person name="Lin S."/>
            <person name="Macmil S.L."/>
            <person name="Magdelenat G."/>
            <person name="Matthews L."/>
            <person name="McCorrison J."/>
            <person name="Monaghan E.L."/>
            <person name="Mun J.H."/>
            <person name="Najar F.Z."/>
            <person name="Nicholson C."/>
            <person name="Noirot C."/>
            <person name="O'Bleness M."/>
            <person name="Paule C.R."/>
            <person name="Poulain J."/>
            <person name="Prion F."/>
            <person name="Qin B."/>
            <person name="Qu C."/>
            <person name="Retzel E.F."/>
            <person name="Riddle C."/>
            <person name="Sallet E."/>
            <person name="Samain S."/>
            <person name="Samson N."/>
            <person name="Sanders I."/>
            <person name="Saurat O."/>
            <person name="Scarpelli C."/>
            <person name="Schiex T."/>
            <person name="Segurens B."/>
            <person name="Severin A.J."/>
            <person name="Sherrier D.J."/>
            <person name="Shi R."/>
            <person name="Sims S."/>
            <person name="Singer S.R."/>
            <person name="Sinharoy S."/>
            <person name="Sterck L."/>
            <person name="Viollet A."/>
            <person name="Wang B.B."/>
            <person name="Wang K."/>
            <person name="Wang M."/>
            <person name="Wang X."/>
            <person name="Warfsmann J."/>
            <person name="Weissenbach J."/>
            <person name="White D.D."/>
            <person name="White J.D."/>
            <person name="Wiley G.B."/>
            <person name="Wincker P."/>
            <person name="Xing Y."/>
            <person name="Yang L."/>
            <person name="Yao Z."/>
            <person name="Ying F."/>
            <person name="Zhai J."/>
            <person name="Zhou L."/>
            <person name="Zuber A."/>
            <person name="Denarie J."/>
            <person name="Dixon R.A."/>
            <person name="May G.D."/>
            <person name="Schwartz D.C."/>
            <person name="Rogers J."/>
            <person name="Quetier F."/>
            <person name="Town C.D."/>
            <person name="Roe B.A."/>
        </authorList>
    </citation>
    <scope>NUCLEOTIDE SEQUENCE [LARGE SCALE GENOMIC DNA]</scope>
    <source>
        <strain evidence="1">A17</strain>
        <strain evidence="2 3">cv. Jemalong A17</strain>
    </source>
</reference>
<dbReference type="Proteomes" id="UP000002051">
    <property type="component" value="Chromosome 4"/>
</dbReference>
<organism evidence="1 3">
    <name type="scientific">Medicago truncatula</name>
    <name type="common">Barrel medic</name>
    <name type="synonym">Medicago tribuloides</name>
    <dbReference type="NCBI Taxonomy" id="3880"/>
    <lineage>
        <taxon>Eukaryota</taxon>
        <taxon>Viridiplantae</taxon>
        <taxon>Streptophyta</taxon>
        <taxon>Embryophyta</taxon>
        <taxon>Tracheophyta</taxon>
        <taxon>Spermatophyta</taxon>
        <taxon>Magnoliopsida</taxon>
        <taxon>eudicotyledons</taxon>
        <taxon>Gunneridae</taxon>
        <taxon>Pentapetalae</taxon>
        <taxon>rosids</taxon>
        <taxon>fabids</taxon>
        <taxon>Fabales</taxon>
        <taxon>Fabaceae</taxon>
        <taxon>Papilionoideae</taxon>
        <taxon>50 kb inversion clade</taxon>
        <taxon>NPAAA clade</taxon>
        <taxon>Hologalegina</taxon>
        <taxon>IRL clade</taxon>
        <taxon>Trifolieae</taxon>
        <taxon>Medicago</taxon>
    </lineage>
</organism>
<sequence>MFWTVSMWNYIGMTAPDYYRLNSFSQQLSTLGPTLTTLALNRPFPSFHTLPSYVKASSLSSLSTLPITRCKTNNFSSTPLYLGSIKHFKVTSSPIRLVEANLEGAQKNMKFSILLLVFFTVLAATRSCFVNSRILQSPTNIEKITHEPIKELQHLKASMNNRILVDNQYHTMTSGPSRRGAGDKVMLEKYKFAHCITIFKLGIY</sequence>
<dbReference type="EnsemblPlants" id="KEH31501">
    <property type="protein sequence ID" value="KEH31501"/>
    <property type="gene ID" value="MTR_4g095010"/>
</dbReference>
<accession>A0A072UQ79</accession>
<name>A0A072UQ79_MEDTR</name>
<evidence type="ECO:0000313" key="3">
    <source>
        <dbReference type="Proteomes" id="UP000002051"/>
    </source>
</evidence>
<dbReference type="AlphaFoldDB" id="A0A072UQ79"/>
<keyword evidence="3" id="KW-1185">Reference proteome</keyword>
<evidence type="ECO:0000313" key="1">
    <source>
        <dbReference type="EMBL" id="KEH31501.1"/>
    </source>
</evidence>
<dbReference type="HOGENOM" id="CLU_1345032_0_0_1"/>
<protein>
    <submittedName>
        <fullName evidence="1 2">Uncharacterized protein</fullName>
    </submittedName>
</protein>
<gene>
    <name evidence="1" type="ordered locus">MTR_4g095010</name>
</gene>
<proteinExistence type="predicted"/>
<evidence type="ECO:0000313" key="2">
    <source>
        <dbReference type="EnsemblPlants" id="KEH31501"/>
    </source>
</evidence>
<reference evidence="1 3" key="2">
    <citation type="journal article" date="2014" name="BMC Genomics">
        <title>An improved genome release (version Mt4.0) for the model legume Medicago truncatula.</title>
        <authorList>
            <person name="Tang H."/>
            <person name="Krishnakumar V."/>
            <person name="Bidwell S."/>
            <person name="Rosen B."/>
            <person name="Chan A."/>
            <person name="Zhou S."/>
            <person name="Gentzbittel L."/>
            <person name="Childs K.L."/>
            <person name="Yandell M."/>
            <person name="Gundlach H."/>
            <person name="Mayer K.F."/>
            <person name="Schwartz D.C."/>
            <person name="Town C.D."/>
        </authorList>
    </citation>
    <scope>GENOME REANNOTATION</scope>
    <source>
        <strain evidence="1">A17</strain>
        <strain evidence="2 3">cv. Jemalong A17</strain>
    </source>
</reference>
<reference evidence="2" key="3">
    <citation type="submission" date="2015-04" db="UniProtKB">
        <authorList>
            <consortium name="EnsemblPlants"/>
        </authorList>
    </citation>
    <scope>IDENTIFICATION</scope>
    <source>
        <strain evidence="2">cv. Jemalong A17</strain>
    </source>
</reference>
<dbReference type="EMBL" id="CM001220">
    <property type="protein sequence ID" value="KEH31501.1"/>
    <property type="molecule type" value="Genomic_DNA"/>
</dbReference>